<dbReference type="Proteomes" id="UP000696573">
    <property type="component" value="Unassembled WGS sequence"/>
</dbReference>
<proteinExistence type="predicted"/>
<evidence type="ECO:0000313" key="1">
    <source>
        <dbReference type="EMBL" id="CAH0018673.1"/>
    </source>
</evidence>
<protein>
    <submittedName>
        <fullName evidence="1">Uncharacterized protein</fullName>
    </submittedName>
</protein>
<name>A0A9N9V9U2_9HYPO</name>
<sequence length="186" mass="19742">MAGIVSARLTTVFRRLTIQNATARAVIPIAPIVIPTPRPILAAVPSPSPEDAELPPEAAESSLLPPEAVVVAAALEAEAEETSVDVDREVLSVGPPSVISPVPSDPVVGFDPELEPVVDSEEVTSDDEEGVVEEELVEELVIEAPRLNVEAVALFPLATLNQPLFQPMSFGFSLLLRLNQQLSELV</sequence>
<evidence type="ECO:0000313" key="2">
    <source>
        <dbReference type="Proteomes" id="UP000696573"/>
    </source>
</evidence>
<comment type="caution">
    <text evidence="1">The sequence shown here is derived from an EMBL/GenBank/DDBJ whole genome shotgun (WGS) entry which is preliminary data.</text>
</comment>
<accession>A0A9N9V9U2</accession>
<keyword evidence="2" id="KW-1185">Reference proteome</keyword>
<dbReference type="AlphaFoldDB" id="A0A9N9V9U2"/>
<gene>
    <name evidence="1" type="ORF">CRHIZ90672A_00017499</name>
</gene>
<dbReference type="EMBL" id="CABFNQ020000539">
    <property type="protein sequence ID" value="CAH0018673.1"/>
    <property type="molecule type" value="Genomic_DNA"/>
</dbReference>
<reference evidence="1" key="1">
    <citation type="submission" date="2021-10" db="EMBL/GenBank/DDBJ databases">
        <authorList>
            <person name="Piombo E."/>
        </authorList>
    </citation>
    <scope>NUCLEOTIDE SEQUENCE</scope>
</reference>
<organism evidence="1 2">
    <name type="scientific">Clonostachys rhizophaga</name>
    <dbReference type="NCBI Taxonomy" id="160324"/>
    <lineage>
        <taxon>Eukaryota</taxon>
        <taxon>Fungi</taxon>
        <taxon>Dikarya</taxon>
        <taxon>Ascomycota</taxon>
        <taxon>Pezizomycotina</taxon>
        <taxon>Sordariomycetes</taxon>
        <taxon>Hypocreomycetidae</taxon>
        <taxon>Hypocreales</taxon>
        <taxon>Bionectriaceae</taxon>
        <taxon>Clonostachys</taxon>
    </lineage>
</organism>